<dbReference type="InterPro" id="IPR013098">
    <property type="entry name" value="Ig_I-set"/>
</dbReference>
<evidence type="ECO:0000313" key="6">
    <source>
        <dbReference type="Proteomes" id="UP000694568"/>
    </source>
</evidence>
<dbReference type="FunFam" id="2.60.40.10:FF:000192">
    <property type="entry name" value="Myomesin 1"/>
    <property type="match status" value="1"/>
</dbReference>
<dbReference type="InterPro" id="IPR003961">
    <property type="entry name" value="FN3_dom"/>
</dbReference>
<dbReference type="AlphaFoldDB" id="A0A8D0CR54"/>
<dbReference type="Proteomes" id="UP000694568">
    <property type="component" value="Unplaced"/>
</dbReference>
<dbReference type="PROSITE" id="PS50835">
    <property type="entry name" value="IG_LIKE"/>
    <property type="match status" value="3"/>
</dbReference>
<dbReference type="InterPro" id="IPR003598">
    <property type="entry name" value="Ig_sub2"/>
</dbReference>
<feature type="domain" description="Ig-like" evidence="3">
    <location>
        <begin position="643"/>
        <end position="736"/>
    </location>
</feature>
<dbReference type="SMART" id="SM00060">
    <property type="entry name" value="FN3"/>
    <property type="match status" value="4"/>
</dbReference>
<evidence type="ECO:0000313" key="5">
    <source>
        <dbReference type="Ensembl" id="ENSSLUP00000005361.1"/>
    </source>
</evidence>
<organism evidence="5 6">
    <name type="scientific">Sander lucioperca</name>
    <name type="common">Pike-perch</name>
    <name type="synonym">Perca lucioperca</name>
    <dbReference type="NCBI Taxonomy" id="283035"/>
    <lineage>
        <taxon>Eukaryota</taxon>
        <taxon>Metazoa</taxon>
        <taxon>Chordata</taxon>
        <taxon>Craniata</taxon>
        <taxon>Vertebrata</taxon>
        <taxon>Euteleostomi</taxon>
        <taxon>Actinopterygii</taxon>
        <taxon>Neopterygii</taxon>
        <taxon>Teleostei</taxon>
        <taxon>Neoteleostei</taxon>
        <taxon>Acanthomorphata</taxon>
        <taxon>Eupercaria</taxon>
        <taxon>Perciformes</taxon>
        <taxon>Percoidei</taxon>
        <taxon>Percidae</taxon>
        <taxon>Luciopercinae</taxon>
        <taxon>Sander</taxon>
    </lineage>
</organism>
<accession>A0A8D0CR54</accession>
<dbReference type="FunFam" id="2.60.40.10:FF:000029">
    <property type="entry name" value="Myomesin 1"/>
    <property type="match status" value="1"/>
</dbReference>
<dbReference type="FunFam" id="2.60.40.10:FF:000107">
    <property type="entry name" value="Myosin, light chain kinase a"/>
    <property type="match status" value="1"/>
</dbReference>
<feature type="domain" description="Fibronectin type-III" evidence="4">
    <location>
        <begin position="172"/>
        <end position="266"/>
    </location>
</feature>
<reference evidence="5" key="2">
    <citation type="submission" date="2025-09" db="UniProtKB">
        <authorList>
            <consortium name="Ensembl"/>
        </authorList>
    </citation>
    <scope>IDENTIFICATION</scope>
</reference>
<feature type="domain" description="Fibronectin type-III" evidence="4">
    <location>
        <begin position="292"/>
        <end position="387"/>
    </location>
</feature>
<dbReference type="CDD" id="cd00063">
    <property type="entry name" value="FN3"/>
    <property type="match status" value="4"/>
</dbReference>
<dbReference type="Pfam" id="PF00047">
    <property type="entry name" value="ig"/>
    <property type="match status" value="1"/>
</dbReference>
<dbReference type="InterPro" id="IPR036179">
    <property type="entry name" value="Ig-like_dom_sf"/>
</dbReference>
<evidence type="ECO:0000256" key="2">
    <source>
        <dbReference type="ARBA" id="ARBA00023319"/>
    </source>
</evidence>
<dbReference type="InterPro" id="IPR036116">
    <property type="entry name" value="FN3_sf"/>
</dbReference>
<feature type="domain" description="Ig-like" evidence="3">
    <location>
        <begin position="78"/>
        <end position="158"/>
    </location>
</feature>
<evidence type="ECO:0000256" key="1">
    <source>
        <dbReference type="ARBA" id="ARBA00022737"/>
    </source>
</evidence>
<dbReference type="InterPro" id="IPR003599">
    <property type="entry name" value="Ig_sub"/>
</dbReference>
<dbReference type="FunFam" id="2.60.40.10:FF:002172">
    <property type="entry name" value="Myomesin 1a (skelemin)"/>
    <property type="match status" value="1"/>
</dbReference>
<name>A0A8D0CR54_SANLU</name>
<dbReference type="FunFam" id="2.60.40.10:FF:000134">
    <property type="entry name" value="Myomesin 1"/>
    <property type="match status" value="1"/>
</dbReference>
<gene>
    <name evidence="5" type="primary">myom1a</name>
</gene>
<evidence type="ECO:0000259" key="4">
    <source>
        <dbReference type="PROSITE" id="PS50853"/>
    </source>
</evidence>
<dbReference type="PRINTS" id="PR00014">
    <property type="entry name" value="FNTYPEIII"/>
</dbReference>
<dbReference type="FunFam" id="2.60.40.10:FF:000179">
    <property type="entry name" value="Myomesin 2"/>
    <property type="match status" value="1"/>
</dbReference>
<dbReference type="FunFam" id="2.60.40.10:FF:000197">
    <property type="entry name" value="Myomesin 1"/>
    <property type="match status" value="1"/>
</dbReference>
<dbReference type="InterPro" id="IPR050964">
    <property type="entry name" value="Striated_Muscle_Regulatory"/>
</dbReference>
<keyword evidence="6" id="KW-1185">Reference proteome</keyword>
<dbReference type="SUPFAM" id="SSF48726">
    <property type="entry name" value="Immunoglobulin"/>
    <property type="match status" value="3"/>
</dbReference>
<feature type="domain" description="Ig-like" evidence="3">
    <location>
        <begin position="1023"/>
        <end position="1101"/>
    </location>
</feature>
<reference evidence="5" key="1">
    <citation type="submission" date="2025-08" db="UniProtKB">
        <authorList>
            <consortium name="Ensembl"/>
        </authorList>
    </citation>
    <scope>IDENTIFICATION</scope>
</reference>
<dbReference type="InterPro" id="IPR013151">
    <property type="entry name" value="Immunoglobulin_dom"/>
</dbReference>
<keyword evidence="2" id="KW-0393">Immunoglobulin domain</keyword>
<dbReference type="InterPro" id="IPR007110">
    <property type="entry name" value="Ig-like_dom"/>
</dbReference>
<dbReference type="SMART" id="SM00408">
    <property type="entry name" value="IGc2"/>
    <property type="match status" value="2"/>
</dbReference>
<dbReference type="InterPro" id="IPR013783">
    <property type="entry name" value="Ig-like_fold"/>
</dbReference>
<dbReference type="GO" id="GO:0003007">
    <property type="term" value="P:heart morphogenesis"/>
    <property type="evidence" value="ECO:0007669"/>
    <property type="project" value="UniProtKB-ARBA"/>
</dbReference>
<dbReference type="Gene3D" id="2.60.40.10">
    <property type="entry name" value="Immunoglobulins"/>
    <property type="match status" value="9"/>
</dbReference>
<dbReference type="GeneTree" id="ENSGT00940000154982"/>
<dbReference type="Ensembl" id="ENSSLUT00000005506.1">
    <property type="protein sequence ID" value="ENSSLUP00000005361.1"/>
    <property type="gene ID" value="ENSSLUG00000002190.1"/>
</dbReference>
<dbReference type="Pfam" id="PF00041">
    <property type="entry name" value="fn3"/>
    <property type="match status" value="4"/>
</dbReference>
<dbReference type="SMART" id="SM00409">
    <property type="entry name" value="IG"/>
    <property type="match status" value="3"/>
</dbReference>
<sequence length="1124" mass="124589">MHSLEIKNCDFIDTAQYHVSALNVKGEVSSVATIVVKRFQEGKEAGPLDPKPHGFCAEHGVTFETTIIDKFEVAFGREGETLSLGCTVIVYPTVKKYQPEVVWYRNSVPLKPSKWVHTHWSGERATVTLVHLNKEDEGMYTLRVNTKSGFDTYSAYVFVRDADVEVEGVPVAPLDVRCHDANKDYVVVTWKQPAVEGSSSILGYYIDRCEVGTHHWAQCNDSPVKYARFPVTGLVEGRSYIFRVRALNKEGVSRPSRVSEAVVAMDPSDRARLRGERHTIVLLTYLGVVPGEPCDVVVTEATKSYVVLAWKPPVQRGHEGVMYYIEKCISGTDIWQRVNTGMPVKSPRFALFDLAEGKSYSFRVRCCNSAGVGEASVSTGEITVGDKLELPSAPGNPVATRNTDTSVVVIWGASQVKHLVGYYIEYTVVGTDKWMPCNNKPVKQTRFVCHGLTTGTNCVFRVKAVNAAGYSQSSPDSDAVVVQAFQFVVYLLSVKFVVYLPALKRYFNHFSFSENVFYQFQVRAMNMAGVSKASLASAALECKEWTITVAGAPVGLHVLEVRDTSVVVLWEPPAFNGRTPVNGYYLDVKKASAGEEGWKAAHEKANKMKYMKVTGLKAGTSYVFRVRAQNLAGVGKPSAVLGPILAQTHPGTKEIYVDVDDDGVISMIFECSEMKEGSEFVWSKNYQTITDTSRLTIITEQGKSRAIFNSPSLEDLGIFSCVVTNTDGISSSYTLTEEGLKRLLDISHDHKFPVIPFKSEMAMDLLEKGRVRFWTQVEKCTSACQVEYIFNDVIITEGQKYTMNFDKSTGIIEMFMDSLEITDEGTFTFNLVDGKAKGTTSLVLIGDGKLQKKSEFERAEWVRKQGPHFVEYLDFTVTPECNVLLKCKVIKVTVNICTVISKADAGIYEVFLRDDRGKDKSTFNLTDAGKVLYLILSVNSPMSIDLYAPHFSIRDAKIAASERVKSGVTGEQLWLKINEPTEKDKGKYTMDIFDGKDGVKRVFDLTGKDRARVVGGLPDVVAIQEGKSLNLTGNVWGEPVPEVSWTKNDRELVSDERYKLKFEHGKFASITIAAVTTTDSGKYALLVKNKYGTEAGEFTVNERLGYLQSILPPAHAGALSSLNK</sequence>
<dbReference type="PROSITE" id="PS50853">
    <property type="entry name" value="FN3"/>
    <property type="match status" value="4"/>
</dbReference>
<evidence type="ECO:0000259" key="3">
    <source>
        <dbReference type="PROSITE" id="PS50835"/>
    </source>
</evidence>
<dbReference type="FunFam" id="2.60.40.10:FF:000222">
    <property type="entry name" value="Myomesin 1"/>
    <property type="match status" value="1"/>
</dbReference>
<dbReference type="PANTHER" id="PTHR13817:SF16">
    <property type="entry name" value="MYOMESIN-1"/>
    <property type="match status" value="1"/>
</dbReference>
<dbReference type="GO" id="GO:0055013">
    <property type="term" value="P:cardiac muscle cell development"/>
    <property type="evidence" value="ECO:0007669"/>
    <property type="project" value="UniProtKB-ARBA"/>
</dbReference>
<dbReference type="CDD" id="cd00096">
    <property type="entry name" value="Ig"/>
    <property type="match status" value="1"/>
</dbReference>
<dbReference type="PANTHER" id="PTHR13817">
    <property type="entry name" value="TITIN"/>
    <property type="match status" value="1"/>
</dbReference>
<dbReference type="Pfam" id="PF07679">
    <property type="entry name" value="I-set"/>
    <property type="match status" value="2"/>
</dbReference>
<proteinExistence type="predicted"/>
<keyword evidence="1" id="KW-0677">Repeat</keyword>
<dbReference type="SUPFAM" id="SSF49265">
    <property type="entry name" value="Fibronectin type III"/>
    <property type="match status" value="3"/>
</dbReference>
<feature type="domain" description="Fibronectin type-III" evidence="4">
    <location>
        <begin position="393"/>
        <end position="487"/>
    </location>
</feature>
<protein>
    <submittedName>
        <fullName evidence="5">Myomesin 1a (skelemin)</fullName>
    </submittedName>
</protein>
<feature type="domain" description="Fibronectin type-III" evidence="4">
    <location>
        <begin position="552"/>
        <end position="651"/>
    </location>
</feature>